<protein>
    <recommendedName>
        <fullName evidence="5">BOD1/SHG1 domain-containing protein</fullName>
    </recommendedName>
</protein>
<feature type="compositionally biased region" description="Basic residues" evidence="4">
    <location>
        <begin position="96"/>
        <end position="108"/>
    </location>
</feature>
<feature type="domain" description="BOD1/SHG1" evidence="5">
    <location>
        <begin position="173"/>
        <end position="243"/>
    </location>
</feature>
<feature type="compositionally biased region" description="Low complexity" evidence="4">
    <location>
        <begin position="54"/>
        <end position="93"/>
    </location>
</feature>
<dbReference type="Ensembl" id="ENSACCT00020000286.1">
    <property type="protein sequence ID" value="ENSACCP00020000282.1"/>
    <property type="gene ID" value="ENSACCG00020000175.1"/>
</dbReference>
<dbReference type="InterPro" id="IPR055264">
    <property type="entry name" value="BOD1/SHG1_dom"/>
</dbReference>
<keyword evidence="7" id="KW-1185">Reference proteome</keyword>
<keyword evidence="3" id="KW-0158">Chromosome</keyword>
<evidence type="ECO:0000313" key="6">
    <source>
        <dbReference type="Ensembl" id="ENSACCP00020000282.1"/>
    </source>
</evidence>
<reference evidence="6" key="2">
    <citation type="submission" date="2025-08" db="UniProtKB">
        <authorList>
            <consortium name="Ensembl"/>
        </authorList>
    </citation>
    <scope>IDENTIFICATION</scope>
</reference>
<organism evidence="6 7">
    <name type="scientific">Aquila chrysaetos chrysaetos</name>
    <dbReference type="NCBI Taxonomy" id="223781"/>
    <lineage>
        <taxon>Eukaryota</taxon>
        <taxon>Metazoa</taxon>
        <taxon>Chordata</taxon>
        <taxon>Craniata</taxon>
        <taxon>Vertebrata</taxon>
        <taxon>Euteleostomi</taxon>
        <taxon>Archelosauria</taxon>
        <taxon>Archosauria</taxon>
        <taxon>Dinosauria</taxon>
        <taxon>Saurischia</taxon>
        <taxon>Theropoda</taxon>
        <taxon>Coelurosauria</taxon>
        <taxon>Aves</taxon>
        <taxon>Neognathae</taxon>
        <taxon>Neoaves</taxon>
        <taxon>Telluraves</taxon>
        <taxon>Accipitrimorphae</taxon>
        <taxon>Accipitriformes</taxon>
        <taxon>Accipitridae</taxon>
        <taxon>Accipitrinae</taxon>
        <taxon>Aquila</taxon>
    </lineage>
</organism>
<proteinExistence type="inferred from homology"/>
<dbReference type="InParanoid" id="A0A663DK98"/>
<comment type="similarity">
    <text evidence="2">Belongs to the BOD1 family.</text>
</comment>
<accession>A0A663DK98</accession>
<feature type="region of interest" description="Disordered" evidence="4">
    <location>
        <begin position="21"/>
        <end position="167"/>
    </location>
</feature>
<evidence type="ECO:0000259" key="5">
    <source>
        <dbReference type="Pfam" id="PF05205"/>
    </source>
</evidence>
<dbReference type="GO" id="GO:0005694">
    <property type="term" value="C:chromosome"/>
    <property type="evidence" value="ECO:0007669"/>
    <property type="project" value="UniProtKB-SubCell"/>
</dbReference>
<evidence type="ECO:0000256" key="4">
    <source>
        <dbReference type="SAM" id="MobiDB-lite"/>
    </source>
</evidence>
<dbReference type="PANTHER" id="PTHR47391">
    <property type="entry name" value="BIORIENTATION OF CHROMOSOMES IN CELL DIVISION 1 LIKE 1"/>
    <property type="match status" value="1"/>
</dbReference>
<sequence>MAPLSAAAAPLLPFWSPAASSLRSLSLPGSAPPRPPLGNKPRPGVRSGRESRQPRPAQAAPPRRPHGQQPPAAAPAAAAAAPAAAPSAAAAAAGGRGRRGGWRGRARAGLHDRQPPQEPGPLRPVPPRLPGRRGHQGAGGRRLGGGGGPGAPPAAWVGGGPAGLPALPARPPPAYQNLRQRVDNFVSNHLATHTWSPHLNKNQLRNNIRQQVLKSGMLESGIDRIISQVVDPKINHTFRPQVEKAVHEFLATLNHKEEAGPSTAPSEEKTDASITVQGILPFLRAVC</sequence>
<reference evidence="6" key="3">
    <citation type="submission" date="2025-09" db="UniProtKB">
        <authorList>
            <consortium name="Ensembl"/>
        </authorList>
    </citation>
    <scope>IDENTIFICATION</scope>
</reference>
<dbReference type="InterPro" id="IPR043244">
    <property type="entry name" value="BOD1L1"/>
</dbReference>
<comment type="subcellular location">
    <subcellularLocation>
        <location evidence="1">Chromosome</location>
    </subcellularLocation>
</comment>
<feature type="compositionally biased region" description="Gly residues" evidence="4">
    <location>
        <begin position="136"/>
        <end position="149"/>
    </location>
</feature>
<dbReference type="AlphaFoldDB" id="A0A663DK98"/>
<dbReference type="GeneTree" id="ENSGT00940000156198"/>
<name>A0A663DK98_AQUCH</name>
<evidence type="ECO:0000313" key="7">
    <source>
        <dbReference type="Proteomes" id="UP000472275"/>
    </source>
</evidence>
<reference evidence="6" key="1">
    <citation type="submission" date="2021-03" db="EMBL/GenBank/DDBJ databases">
        <authorList>
            <consortium name="Wellcome Sanger Institute Data Sharing"/>
        </authorList>
    </citation>
    <scope>NUCLEOTIDE SEQUENCE [LARGE SCALE GENOMIC DNA]</scope>
</reference>
<evidence type="ECO:0000256" key="2">
    <source>
        <dbReference type="ARBA" id="ARBA00008463"/>
    </source>
</evidence>
<dbReference type="PANTHER" id="PTHR47391:SF1">
    <property type="entry name" value="BIORIENTATION OF CHROMOSOMES IN CELL DIVISION 1 LIKE 1"/>
    <property type="match status" value="1"/>
</dbReference>
<feature type="compositionally biased region" description="Pro residues" evidence="4">
    <location>
        <begin position="116"/>
        <end position="129"/>
    </location>
</feature>
<dbReference type="Pfam" id="PF05205">
    <property type="entry name" value="COMPASS-Shg1"/>
    <property type="match status" value="1"/>
</dbReference>
<evidence type="ECO:0000256" key="1">
    <source>
        <dbReference type="ARBA" id="ARBA00004286"/>
    </source>
</evidence>
<dbReference type="Proteomes" id="UP000472275">
    <property type="component" value="Chromosome 1"/>
</dbReference>
<evidence type="ECO:0000256" key="3">
    <source>
        <dbReference type="ARBA" id="ARBA00022454"/>
    </source>
</evidence>